<evidence type="ECO:0000256" key="3">
    <source>
        <dbReference type="ARBA" id="ARBA00023134"/>
    </source>
</evidence>
<dbReference type="NCBIfam" id="TIGR00231">
    <property type="entry name" value="small_GTP"/>
    <property type="match status" value="1"/>
</dbReference>
<accession>A0A9W8AB59</accession>
<keyword evidence="6" id="KW-1185">Reference proteome</keyword>
<keyword evidence="4" id="KW-0449">Lipoprotein</keyword>
<protein>
    <submittedName>
        <fullName evidence="5">Ras- protein Rab-14</fullName>
    </submittedName>
</protein>
<reference evidence="5" key="1">
    <citation type="submission" date="2022-07" db="EMBL/GenBank/DDBJ databases">
        <title>Phylogenomic reconstructions and comparative analyses of Kickxellomycotina fungi.</title>
        <authorList>
            <person name="Reynolds N.K."/>
            <person name="Stajich J.E."/>
            <person name="Barry K."/>
            <person name="Grigoriev I.V."/>
            <person name="Crous P."/>
            <person name="Smith M.E."/>
        </authorList>
    </citation>
    <scope>NUCLEOTIDE SEQUENCE</scope>
    <source>
        <strain evidence="5">RSA 861</strain>
    </source>
</reference>
<dbReference type="Gene3D" id="3.40.50.300">
    <property type="entry name" value="P-loop containing nucleotide triphosphate hydrolases"/>
    <property type="match status" value="1"/>
</dbReference>
<proteinExistence type="inferred from homology"/>
<dbReference type="PROSITE" id="PS51419">
    <property type="entry name" value="RAB"/>
    <property type="match status" value="1"/>
</dbReference>
<dbReference type="InterPro" id="IPR001806">
    <property type="entry name" value="Small_GTPase"/>
</dbReference>
<sequence length="239" mass="25922">MVSAYEYNYIFKVIVVGDMGTGKSALLRCFLEKDFRETAHTIGVEFGAKVVAHAGERIKLQIWDTAGQERFRSVTRSYYRGTAGVLLVYDIARRVTFDRLDQWLADIRKLTHPCTTTLLVGAKRDCDDDGGREVSYEEGATFARDHGLLFIETSAKTGDGVETGFMDLTTAIYDRARVGDLDPSAVESGVQRKGPTAVAAELGLTAPGALGAVNLGYPALSSVDGRGPPAADWRSRCGC</sequence>
<dbReference type="SMART" id="SM00177">
    <property type="entry name" value="ARF"/>
    <property type="match status" value="1"/>
</dbReference>
<dbReference type="PANTHER" id="PTHR47979">
    <property type="entry name" value="DRAB11-RELATED"/>
    <property type="match status" value="1"/>
</dbReference>
<dbReference type="PRINTS" id="PR00449">
    <property type="entry name" value="RASTRNSFRMNG"/>
</dbReference>
<dbReference type="PROSITE" id="PS51421">
    <property type="entry name" value="RAS"/>
    <property type="match status" value="1"/>
</dbReference>
<dbReference type="AlphaFoldDB" id="A0A9W8AB59"/>
<dbReference type="Pfam" id="PF00071">
    <property type="entry name" value="Ras"/>
    <property type="match status" value="1"/>
</dbReference>
<comment type="similarity">
    <text evidence="1">Belongs to the small GTPase superfamily. Rab family.</text>
</comment>
<dbReference type="SMART" id="SM00173">
    <property type="entry name" value="RAS"/>
    <property type="match status" value="1"/>
</dbReference>
<evidence type="ECO:0000256" key="2">
    <source>
        <dbReference type="ARBA" id="ARBA00022741"/>
    </source>
</evidence>
<dbReference type="SMART" id="SM00175">
    <property type="entry name" value="RAB"/>
    <property type="match status" value="1"/>
</dbReference>
<keyword evidence="2" id="KW-0547">Nucleotide-binding</keyword>
<dbReference type="SUPFAM" id="SSF52540">
    <property type="entry name" value="P-loop containing nucleoside triphosphate hydrolases"/>
    <property type="match status" value="1"/>
</dbReference>
<name>A0A9W8AB59_9FUNG</name>
<dbReference type="OrthoDB" id="9989112at2759"/>
<dbReference type="EMBL" id="JANBPT010000322">
    <property type="protein sequence ID" value="KAJ1923614.1"/>
    <property type="molecule type" value="Genomic_DNA"/>
</dbReference>
<evidence type="ECO:0000256" key="1">
    <source>
        <dbReference type="ARBA" id="ARBA00006270"/>
    </source>
</evidence>
<dbReference type="Proteomes" id="UP001150569">
    <property type="component" value="Unassembled WGS sequence"/>
</dbReference>
<keyword evidence="3" id="KW-0342">GTP-binding</keyword>
<dbReference type="SMART" id="SM00174">
    <property type="entry name" value="RHO"/>
    <property type="match status" value="1"/>
</dbReference>
<evidence type="ECO:0000256" key="4">
    <source>
        <dbReference type="ARBA" id="ARBA00023288"/>
    </source>
</evidence>
<evidence type="ECO:0000313" key="6">
    <source>
        <dbReference type="Proteomes" id="UP001150569"/>
    </source>
</evidence>
<comment type="caution">
    <text evidence="5">The sequence shown here is derived from an EMBL/GenBank/DDBJ whole genome shotgun (WGS) entry which is preliminary data.</text>
</comment>
<dbReference type="FunFam" id="3.40.50.300:FF:001129">
    <property type="entry name" value="ras-related protein Rab-44 isoform X2"/>
    <property type="match status" value="1"/>
</dbReference>
<organism evidence="5 6">
    <name type="scientific">Tieghemiomyces parasiticus</name>
    <dbReference type="NCBI Taxonomy" id="78921"/>
    <lineage>
        <taxon>Eukaryota</taxon>
        <taxon>Fungi</taxon>
        <taxon>Fungi incertae sedis</taxon>
        <taxon>Zoopagomycota</taxon>
        <taxon>Kickxellomycotina</taxon>
        <taxon>Dimargaritomycetes</taxon>
        <taxon>Dimargaritales</taxon>
        <taxon>Dimargaritaceae</taxon>
        <taxon>Tieghemiomyces</taxon>
    </lineage>
</organism>
<evidence type="ECO:0000313" key="5">
    <source>
        <dbReference type="EMBL" id="KAJ1923614.1"/>
    </source>
</evidence>
<dbReference type="GO" id="GO:0005525">
    <property type="term" value="F:GTP binding"/>
    <property type="evidence" value="ECO:0007669"/>
    <property type="project" value="UniProtKB-KW"/>
</dbReference>
<dbReference type="GO" id="GO:0003924">
    <property type="term" value="F:GTPase activity"/>
    <property type="evidence" value="ECO:0007669"/>
    <property type="project" value="InterPro"/>
</dbReference>
<dbReference type="InterPro" id="IPR027417">
    <property type="entry name" value="P-loop_NTPase"/>
</dbReference>
<gene>
    <name evidence="5" type="primary">RAB14</name>
    <name evidence="5" type="ORF">IWQ60_005760</name>
</gene>
<dbReference type="InterPro" id="IPR050209">
    <property type="entry name" value="Rab_GTPases_membrane_traffic"/>
</dbReference>
<dbReference type="SMART" id="SM00176">
    <property type="entry name" value="RAN"/>
    <property type="match status" value="1"/>
</dbReference>
<dbReference type="InterPro" id="IPR005225">
    <property type="entry name" value="Small_GTP-bd"/>
</dbReference>